<dbReference type="PANTHER" id="PTHR42648:SF28">
    <property type="entry name" value="TRANSPOSON-ENCODED PROTEIN WITH RIBONUCLEASE H-LIKE AND RETROVIRUS ZINC FINGER-LIKE DOMAINS"/>
    <property type="match status" value="1"/>
</dbReference>
<dbReference type="AlphaFoldDB" id="A0A9P5PG03"/>
<feature type="non-terminal residue" evidence="1">
    <location>
        <position position="157"/>
    </location>
</feature>
<name>A0A9P5PG03_9AGAR</name>
<evidence type="ECO:0000313" key="1">
    <source>
        <dbReference type="EMBL" id="KAF9062007.1"/>
    </source>
</evidence>
<sequence>LVSIGKLNDHRFMAMFADGKCTIYAPGGELVGESVSSNGKTPRPMVREKATVGEAAALETVMLDQLHRRMGHISPWVACHMGAKGFATRVRLENDRPQDIFCESCVYAKAMRKPVPKEGQEGSRAKVFGEEVHSDLWDPAPVQSLRGKHYYVSFIDN</sequence>
<dbReference type="PANTHER" id="PTHR42648">
    <property type="entry name" value="TRANSPOSASE, PUTATIVE-RELATED"/>
    <property type="match status" value="1"/>
</dbReference>
<keyword evidence="2" id="KW-1185">Reference proteome</keyword>
<reference evidence="1" key="1">
    <citation type="submission" date="2020-11" db="EMBL/GenBank/DDBJ databases">
        <authorList>
            <consortium name="DOE Joint Genome Institute"/>
            <person name="Ahrendt S."/>
            <person name="Riley R."/>
            <person name="Andreopoulos W."/>
            <person name="Labutti K."/>
            <person name="Pangilinan J."/>
            <person name="Ruiz-Duenas F.J."/>
            <person name="Barrasa J.M."/>
            <person name="Sanchez-Garcia M."/>
            <person name="Camarero S."/>
            <person name="Miyauchi S."/>
            <person name="Serrano A."/>
            <person name="Linde D."/>
            <person name="Babiker R."/>
            <person name="Drula E."/>
            <person name="Ayuso-Fernandez I."/>
            <person name="Pacheco R."/>
            <person name="Padilla G."/>
            <person name="Ferreira P."/>
            <person name="Barriuso J."/>
            <person name="Kellner H."/>
            <person name="Castanera R."/>
            <person name="Alfaro M."/>
            <person name="Ramirez L."/>
            <person name="Pisabarro A.G."/>
            <person name="Kuo A."/>
            <person name="Tritt A."/>
            <person name="Lipzen A."/>
            <person name="He G."/>
            <person name="Yan M."/>
            <person name="Ng V."/>
            <person name="Cullen D."/>
            <person name="Martin F."/>
            <person name="Rosso M.-N."/>
            <person name="Henrissat B."/>
            <person name="Hibbett D."/>
            <person name="Martinez A.T."/>
            <person name="Grigoriev I.V."/>
        </authorList>
    </citation>
    <scope>NUCLEOTIDE SEQUENCE</scope>
    <source>
        <strain evidence="1">AH 40177</strain>
    </source>
</reference>
<comment type="caution">
    <text evidence="1">The sequence shown here is derived from an EMBL/GenBank/DDBJ whole genome shotgun (WGS) entry which is preliminary data.</text>
</comment>
<protein>
    <recommendedName>
        <fullName evidence="3">GAG-pre-integrase domain-containing protein</fullName>
    </recommendedName>
</protein>
<dbReference type="OrthoDB" id="7691805at2759"/>
<organism evidence="1 2">
    <name type="scientific">Rhodocollybia butyracea</name>
    <dbReference type="NCBI Taxonomy" id="206335"/>
    <lineage>
        <taxon>Eukaryota</taxon>
        <taxon>Fungi</taxon>
        <taxon>Dikarya</taxon>
        <taxon>Basidiomycota</taxon>
        <taxon>Agaricomycotina</taxon>
        <taxon>Agaricomycetes</taxon>
        <taxon>Agaricomycetidae</taxon>
        <taxon>Agaricales</taxon>
        <taxon>Marasmiineae</taxon>
        <taxon>Omphalotaceae</taxon>
        <taxon>Rhodocollybia</taxon>
    </lineage>
</organism>
<dbReference type="InterPro" id="IPR039537">
    <property type="entry name" value="Retrotran_Ty1/copia-like"/>
</dbReference>
<feature type="non-terminal residue" evidence="1">
    <location>
        <position position="1"/>
    </location>
</feature>
<gene>
    <name evidence="1" type="ORF">BDP27DRAFT_1173274</name>
</gene>
<dbReference type="EMBL" id="JADNRY010000184">
    <property type="protein sequence ID" value="KAF9062007.1"/>
    <property type="molecule type" value="Genomic_DNA"/>
</dbReference>
<evidence type="ECO:0008006" key="3">
    <source>
        <dbReference type="Google" id="ProtNLM"/>
    </source>
</evidence>
<dbReference type="Proteomes" id="UP000772434">
    <property type="component" value="Unassembled WGS sequence"/>
</dbReference>
<accession>A0A9P5PG03</accession>
<proteinExistence type="predicted"/>
<evidence type="ECO:0000313" key="2">
    <source>
        <dbReference type="Proteomes" id="UP000772434"/>
    </source>
</evidence>